<feature type="compositionally biased region" description="Polar residues" evidence="1">
    <location>
        <begin position="1"/>
        <end position="18"/>
    </location>
</feature>
<feature type="region of interest" description="Disordered" evidence="1">
    <location>
        <begin position="717"/>
        <end position="763"/>
    </location>
</feature>
<feature type="region of interest" description="Disordered" evidence="1">
    <location>
        <begin position="806"/>
        <end position="836"/>
    </location>
</feature>
<reference evidence="2 3" key="1">
    <citation type="submission" date="2015-01" db="EMBL/GenBank/DDBJ databases">
        <title>The Genome Sequence of Rhinocladiella mackenzie CBS 650.93.</title>
        <authorList>
            <consortium name="The Broad Institute Genomics Platform"/>
            <person name="Cuomo C."/>
            <person name="de Hoog S."/>
            <person name="Gorbushina A."/>
            <person name="Stielow B."/>
            <person name="Teixiera M."/>
            <person name="Abouelleil A."/>
            <person name="Chapman S.B."/>
            <person name="Priest M."/>
            <person name="Young S.K."/>
            <person name="Wortman J."/>
            <person name="Nusbaum C."/>
            <person name="Birren B."/>
        </authorList>
    </citation>
    <scope>NUCLEOTIDE SEQUENCE [LARGE SCALE GENOMIC DNA]</scope>
    <source>
        <strain evidence="2 3">CBS 650.93</strain>
    </source>
</reference>
<feature type="region of interest" description="Disordered" evidence="1">
    <location>
        <begin position="556"/>
        <end position="580"/>
    </location>
</feature>
<dbReference type="STRING" id="1442369.A0A0D2H4W6"/>
<dbReference type="OrthoDB" id="5406427at2759"/>
<gene>
    <name evidence="2" type="ORF">Z518_06315</name>
</gene>
<dbReference type="EMBL" id="KN847478">
    <property type="protein sequence ID" value="KIX05443.1"/>
    <property type="molecule type" value="Genomic_DNA"/>
</dbReference>
<feature type="compositionally biased region" description="Low complexity" evidence="1">
    <location>
        <begin position="375"/>
        <end position="390"/>
    </location>
</feature>
<evidence type="ECO:0000313" key="2">
    <source>
        <dbReference type="EMBL" id="KIX05443.1"/>
    </source>
</evidence>
<dbReference type="GeneID" id="25294386"/>
<feature type="compositionally biased region" description="Polar residues" evidence="1">
    <location>
        <begin position="810"/>
        <end position="836"/>
    </location>
</feature>
<protein>
    <recommendedName>
        <fullName evidence="4">Cell wall proline rich protein</fullName>
    </recommendedName>
</protein>
<feature type="region of interest" description="Disordered" evidence="1">
    <location>
        <begin position="404"/>
        <end position="461"/>
    </location>
</feature>
<accession>A0A0D2H4W6</accession>
<evidence type="ECO:0000313" key="3">
    <source>
        <dbReference type="Proteomes" id="UP000053617"/>
    </source>
</evidence>
<dbReference type="RefSeq" id="XP_013272579.1">
    <property type="nucleotide sequence ID" value="XM_013417125.1"/>
</dbReference>
<feature type="compositionally biased region" description="Low complexity" evidence="1">
    <location>
        <begin position="274"/>
        <end position="283"/>
    </location>
</feature>
<dbReference type="VEuPathDB" id="FungiDB:Z518_06315"/>
<dbReference type="HOGENOM" id="CLU_007264_0_0_1"/>
<feature type="compositionally biased region" description="Polar residues" evidence="1">
    <location>
        <begin position="740"/>
        <end position="760"/>
    </location>
</feature>
<evidence type="ECO:0000256" key="1">
    <source>
        <dbReference type="SAM" id="MobiDB-lite"/>
    </source>
</evidence>
<sequence length="902" mass="95961">MTSISLPATLLSQFDSTPNTPPRSPHAHRQRPSRNSNPVPPPIFSFNPGSDENAFGTGGSESTSQPCHTVAAEPPRRSTRPLPLPDFKFNPGADLPPESSPSPTHPVLQEMALNQQRAIRSARPAPLPAFAFTPNPSSTQASPSPTKSSFAGDAQHSARTGHRRHGSEFVGGGNDGPQMVSTSPEKPEYRPHPPITGASRGHAHRRSQAVSISDIDTSELIKANALARARAGSTPTTPSDGAQAISFPRASPRMQQSMSNIVRTPPSSPRRRGSVPGIRPRVGFSDQVDVIPRPLSLISSETEGSNSTIRGGHSLNGSINSTASPTPRPSLAVSYSSDASTSPERPQTAGSLSTLPSNMVSKDGSVSMISLPKRPLSASGTPGSLSSGSPPNKKKYFWFNHSNSGSPSVAPRSEQADPADVFASTSSQDRSLKVFGEQSRPKTSAGESSSTSKKRKYHTWTSGIFSRKSEKRLGKTKQEEIPALPPLTRLPSDKLNEIFDADDTIVIRNPSPVSTRVRAPVQNVAPAPTWTTGHLEEQITSPVLDLDAALGPFGSEEKLGHDGTVGTGPSSRLAKLHSSERRGNVDAFGTVHRRTESAPIMPAVNRSAFSVHRIGSNASLAEDVFDEEEEDNFLAEENANTAGQGASMDDHSNLSSKNSGDATNSATQVGLSTPDSKTAEGLGLPIGNESGDGVIIVDAEEDITRVDARSSNSTIEAPVFPDLEGEKRPMSSPMAFAYPTPQSHYASSTEGRTTSASMMSSPDADHVSFDTLSRPNRFLGEPSPEFVLRASNDDLPSLSDSISSGALPRFSSSAGTRSSVEQRSASMIVPSTSRSNNQQAWKRASLASLNRLIPGSSNGSKLKFETVPDTAVIDEKSRRKTNRISKLVHFWRSKEKAENTCN</sequence>
<organism evidence="2 3">
    <name type="scientific">Rhinocladiella mackenziei CBS 650.93</name>
    <dbReference type="NCBI Taxonomy" id="1442369"/>
    <lineage>
        <taxon>Eukaryota</taxon>
        <taxon>Fungi</taxon>
        <taxon>Dikarya</taxon>
        <taxon>Ascomycota</taxon>
        <taxon>Pezizomycotina</taxon>
        <taxon>Eurotiomycetes</taxon>
        <taxon>Chaetothyriomycetidae</taxon>
        <taxon>Chaetothyriales</taxon>
        <taxon>Herpotrichiellaceae</taxon>
        <taxon>Rhinocladiella</taxon>
    </lineage>
</organism>
<dbReference type="AlphaFoldDB" id="A0A0D2H4W6"/>
<feature type="compositionally biased region" description="Polar residues" evidence="1">
    <location>
        <begin position="653"/>
        <end position="676"/>
    </location>
</feature>
<feature type="compositionally biased region" description="Polar residues" evidence="1">
    <location>
        <begin position="333"/>
        <end position="360"/>
    </location>
</feature>
<name>A0A0D2H4W6_9EURO</name>
<evidence type="ECO:0008006" key="4">
    <source>
        <dbReference type="Google" id="ProtNLM"/>
    </source>
</evidence>
<proteinExistence type="predicted"/>
<dbReference type="Proteomes" id="UP000053617">
    <property type="component" value="Unassembled WGS sequence"/>
</dbReference>
<feature type="region of interest" description="Disordered" evidence="1">
    <location>
        <begin position="1"/>
        <end position="390"/>
    </location>
</feature>
<feature type="region of interest" description="Disordered" evidence="1">
    <location>
        <begin position="642"/>
        <end position="691"/>
    </location>
</feature>
<feature type="compositionally biased region" description="Polar residues" evidence="1">
    <location>
        <begin position="134"/>
        <end position="149"/>
    </location>
</feature>
<feature type="compositionally biased region" description="Polar residues" evidence="1">
    <location>
        <begin position="297"/>
        <end position="325"/>
    </location>
</feature>
<keyword evidence="3" id="KW-1185">Reference proteome</keyword>
<feature type="compositionally biased region" description="Polar residues" evidence="1">
    <location>
        <begin position="441"/>
        <end position="451"/>
    </location>
</feature>